<reference evidence="2" key="2">
    <citation type="submission" date="2020-10" db="EMBL/GenBank/DDBJ databases">
        <title>Comparative genomics of the Acetobacterium genus.</title>
        <authorList>
            <person name="Marshall C."/>
            <person name="May H."/>
            <person name="Norman S."/>
        </authorList>
    </citation>
    <scope>NUCLEOTIDE SEQUENCE</scope>
    <source>
        <strain evidence="2">DER-2019</strain>
    </source>
</reference>
<dbReference type="InterPro" id="IPR036388">
    <property type="entry name" value="WH-like_DNA-bd_sf"/>
</dbReference>
<feature type="domain" description="HTH marR-type" evidence="1">
    <location>
        <begin position="17"/>
        <end position="164"/>
    </location>
</feature>
<organism evidence="2 3">
    <name type="scientific">Acetobacterium paludosum</name>
    <dbReference type="NCBI Taxonomy" id="52693"/>
    <lineage>
        <taxon>Bacteria</taxon>
        <taxon>Bacillati</taxon>
        <taxon>Bacillota</taxon>
        <taxon>Clostridia</taxon>
        <taxon>Eubacteriales</taxon>
        <taxon>Eubacteriaceae</taxon>
        <taxon>Acetobacterium</taxon>
    </lineage>
</organism>
<dbReference type="PANTHER" id="PTHR33164:SF101">
    <property type="entry name" value="TRANSCRIPTIONAL REPRESSOR MPRA"/>
    <property type="match status" value="1"/>
</dbReference>
<dbReference type="SUPFAM" id="SSF46785">
    <property type="entry name" value="Winged helix' DNA-binding domain"/>
    <property type="match status" value="1"/>
</dbReference>
<dbReference type="SMART" id="SM00347">
    <property type="entry name" value="HTH_MARR"/>
    <property type="match status" value="1"/>
</dbReference>
<dbReference type="PROSITE" id="PS50995">
    <property type="entry name" value="HTH_MARR_2"/>
    <property type="match status" value="1"/>
</dbReference>
<dbReference type="PANTHER" id="PTHR33164">
    <property type="entry name" value="TRANSCRIPTIONAL REGULATOR, MARR FAMILY"/>
    <property type="match status" value="1"/>
</dbReference>
<dbReference type="EMBL" id="WJBD01000017">
    <property type="protein sequence ID" value="MBC3889299.1"/>
    <property type="molecule type" value="Genomic_DNA"/>
</dbReference>
<sequence>MILTIYFRKEIFLINYGQQLFKSFHRVKKSSMNRLNHKRFDGLKPHEFFMLVTILNRYAALKTEHEANGLPIPPGLKISELSRCSEISMPGVSQVITNLVKQGYVKRITTDMDRRLVYVNLTEKGEALEKEYSQSCFQIYEDAAAILGTQETTSLISLLDKLSAALDTLEGKQNNEKQNENTERKTP</sequence>
<dbReference type="GO" id="GO:0003677">
    <property type="term" value="F:DNA binding"/>
    <property type="evidence" value="ECO:0007669"/>
    <property type="project" value="UniProtKB-KW"/>
</dbReference>
<keyword evidence="2" id="KW-0238">DNA-binding</keyword>
<dbReference type="InterPro" id="IPR039422">
    <property type="entry name" value="MarR/SlyA-like"/>
</dbReference>
<dbReference type="Gene3D" id="1.10.10.10">
    <property type="entry name" value="Winged helix-like DNA-binding domain superfamily/Winged helix DNA-binding domain"/>
    <property type="match status" value="1"/>
</dbReference>
<protein>
    <submittedName>
        <fullName evidence="2">Winged helix DNA-binding protein</fullName>
    </submittedName>
</protein>
<dbReference type="InterPro" id="IPR036390">
    <property type="entry name" value="WH_DNA-bd_sf"/>
</dbReference>
<comment type="caution">
    <text evidence="2">The sequence shown here is derived from an EMBL/GenBank/DDBJ whole genome shotgun (WGS) entry which is preliminary data.</text>
</comment>
<dbReference type="GO" id="GO:0006950">
    <property type="term" value="P:response to stress"/>
    <property type="evidence" value="ECO:0007669"/>
    <property type="project" value="TreeGrafter"/>
</dbReference>
<accession>A0A923HZ64</accession>
<reference evidence="2" key="1">
    <citation type="submission" date="2019-10" db="EMBL/GenBank/DDBJ databases">
        <authorList>
            <person name="Ross D.E."/>
            <person name="Gulliver D."/>
        </authorList>
    </citation>
    <scope>NUCLEOTIDE SEQUENCE</scope>
    <source>
        <strain evidence="2">DER-2019</strain>
    </source>
</reference>
<dbReference type="Pfam" id="PF12802">
    <property type="entry name" value="MarR_2"/>
    <property type="match status" value="1"/>
</dbReference>
<dbReference type="GO" id="GO:0003700">
    <property type="term" value="F:DNA-binding transcription factor activity"/>
    <property type="evidence" value="ECO:0007669"/>
    <property type="project" value="InterPro"/>
</dbReference>
<dbReference type="InterPro" id="IPR000835">
    <property type="entry name" value="HTH_MarR-typ"/>
</dbReference>
<evidence type="ECO:0000313" key="2">
    <source>
        <dbReference type="EMBL" id="MBC3889299.1"/>
    </source>
</evidence>
<dbReference type="PRINTS" id="PR00598">
    <property type="entry name" value="HTHMARR"/>
</dbReference>
<evidence type="ECO:0000313" key="3">
    <source>
        <dbReference type="Proteomes" id="UP000616595"/>
    </source>
</evidence>
<dbReference type="OrthoDB" id="163346at2"/>
<name>A0A923HZ64_9FIRM</name>
<dbReference type="AlphaFoldDB" id="A0A923HZ64"/>
<keyword evidence="3" id="KW-1185">Reference proteome</keyword>
<proteinExistence type="predicted"/>
<dbReference type="Proteomes" id="UP000616595">
    <property type="component" value="Unassembled WGS sequence"/>
</dbReference>
<evidence type="ECO:0000259" key="1">
    <source>
        <dbReference type="PROSITE" id="PS50995"/>
    </source>
</evidence>
<gene>
    <name evidence="2" type="ORF">GH810_13340</name>
</gene>